<dbReference type="PROSITE" id="PS51257">
    <property type="entry name" value="PROKAR_LIPOPROTEIN"/>
    <property type="match status" value="1"/>
</dbReference>
<name>X6MJX7_RETFI</name>
<protein>
    <submittedName>
        <fullName evidence="2">Uncharacterized protein</fullName>
    </submittedName>
</protein>
<feature type="transmembrane region" description="Helical" evidence="1">
    <location>
        <begin position="225"/>
        <end position="246"/>
    </location>
</feature>
<keyword evidence="1" id="KW-0812">Transmembrane</keyword>
<dbReference type="InterPro" id="IPR036259">
    <property type="entry name" value="MFS_trans_sf"/>
</dbReference>
<gene>
    <name evidence="2" type="ORF">RFI_23432</name>
</gene>
<keyword evidence="1" id="KW-1133">Transmembrane helix</keyword>
<evidence type="ECO:0000256" key="1">
    <source>
        <dbReference type="SAM" id="Phobius"/>
    </source>
</evidence>
<feature type="transmembrane region" description="Helical" evidence="1">
    <location>
        <begin position="200"/>
        <end position="219"/>
    </location>
</feature>
<dbReference type="Proteomes" id="UP000023152">
    <property type="component" value="Unassembled WGS sequence"/>
</dbReference>
<comment type="caution">
    <text evidence="2">The sequence shown here is derived from an EMBL/GenBank/DDBJ whole genome shotgun (WGS) entry which is preliminary data.</text>
</comment>
<keyword evidence="1" id="KW-0472">Membrane</keyword>
<dbReference type="EMBL" id="ASPP01020312">
    <property type="protein sequence ID" value="ETO13936.1"/>
    <property type="molecule type" value="Genomic_DNA"/>
</dbReference>
<evidence type="ECO:0000313" key="2">
    <source>
        <dbReference type="EMBL" id="ETO13936.1"/>
    </source>
</evidence>
<proteinExistence type="predicted"/>
<keyword evidence="3" id="KW-1185">Reference proteome</keyword>
<feature type="transmembrane region" description="Helical" evidence="1">
    <location>
        <begin position="258"/>
        <end position="283"/>
    </location>
</feature>
<organism evidence="2 3">
    <name type="scientific">Reticulomyxa filosa</name>
    <dbReference type="NCBI Taxonomy" id="46433"/>
    <lineage>
        <taxon>Eukaryota</taxon>
        <taxon>Sar</taxon>
        <taxon>Rhizaria</taxon>
        <taxon>Retaria</taxon>
        <taxon>Foraminifera</taxon>
        <taxon>Monothalamids</taxon>
        <taxon>Reticulomyxidae</taxon>
        <taxon>Reticulomyxa</taxon>
    </lineage>
</organism>
<feature type="transmembrane region" description="Helical" evidence="1">
    <location>
        <begin position="12"/>
        <end position="31"/>
    </location>
</feature>
<evidence type="ECO:0000313" key="3">
    <source>
        <dbReference type="Proteomes" id="UP000023152"/>
    </source>
</evidence>
<accession>X6MJX7</accession>
<dbReference type="AlphaFoldDB" id="X6MJX7"/>
<dbReference type="SUPFAM" id="SSF103473">
    <property type="entry name" value="MFS general substrate transporter"/>
    <property type="match status" value="1"/>
</dbReference>
<sequence>MGCDKALESYQTPWSMFLLGCIWQLFLFFVIEDIFRLRSNHSAASDSKINRSDKSINIASQKDKYEPLMSSTTETIQAESITDRLKMRFLAIARHRWFNRIKTGLVIYETIAIMAVTVTDVITFADYMKANRNRHSNWNHYQCYAQIFLSSSNGKTIVAYWSLKFILNATQEENAKSFALSRAGIKNLCKACLSNPWQGVYWCTYICTGLFFYVPVYFTHAIPGLAVYSPFWLFSYFIAIVVILLVDRSRLKSQTSGLVITVIMGFLAVLSAVFSCLFFALVMAEFYHGANWWAGVELVWNRRTWAHYLQGYYNTWAQLHSFLQLITMIF</sequence>
<reference evidence="2 3" key="1">
    <citation type="journal article" date="2013" name="Curr. Biol.">
        <title>The Genome of the Foraminiferan Reticulomyxa filosa.</title>
        <authorList>
            <person name="Glockner G."/>
            <person name="Hulsmann N."/>
            <person name="Schleicher M."/>
            <person name="Noegel A.A."/>
            <person name="Eichinger L."/>
            <person name="Gallinger C."/>
            <person name="Pawlowski J."/>
            <person name="Sierra R."/>
            <person name="Euteneuer U."/>
            <person name="Pillet L."/>
            <person name="Moustafa A."/>
            <person name="Platzer M."/>
            <person name="Groth M."/>
            <person name="Szafranski K."/>
            <person name="Schliwa M."/>
        </authorList>
    </citation>
    <scope>NUCLEOTIDE SEQUENCE [LARGE SCALE GENOMIC DNA]</scope>
</reference>